<dbReference type="InterPro" id="IPR037401">
    <property type="entry name" value="SnoaL-like"/>
</dbReference>
<protein>
    <recommendedName>
        <fullName evidence="1">SnoaL-like domain-containing protein</fullName>
    </recommendedName>
</protein>
<gene>
    <name evidence="2" type="ORF">PTI45_00432</name>
</gene>
<dbReference type="Gene3D" id="3.10.450.50">
    <property type="match status" value="1"/>
</dbReference>
<proteinExistence type="predicted"/>
<dbReference type="AlphaFoldDB" id="A0A1E3LB81"/>
<dbReference type="SUPFAM" id="SSF54427">
    <property type="entry name" value="NTF2-like"/>
    <property type="match status" value="1"/>
</dbReference>
<feature type="domain" description="SnoaL-like" evidence="1">
    <location>
        <begin position="12"/>
        <end position="139"/>
    </location>
</feature>
<name>A0A1E3LB81_9BACL</name>
<comment type="caution">
    <text evidence="2">The sequence shown here is derived from an EMBL/GenBank/DDBJ whole genome shotgun (WGS) entry which is preliminary data.</text>
</comment>
<dbReference type="EMBL" id="MDER01000024">
    <property type="protein sequence ID" value="ODP30190.1"/>
    <property type="molecule type" value="Genomic_DNA"/>
</dbReference>
<dbReference type="Proteomes" id="UP000094578">
    <property type="component" value="Unassembled WGS sequence"/>
</dbReference>
<organism evidence="2 3">
    <name type="scientific">Paenibacillus nuruki</name>
    <dbReference type="NCBI Taxonomy" id="1886670"/>
    <lineage>
        <taxon>Bacteria</taxon>
        <taxon>Bacillati</taxon>
        <taxon>Bacillota</taxon>
        <taxon>Bacilli</taxon>
        <taxon>Bacillales</taxon>
        <taxon>Paenibacillaceae</taxon>
        <taxon>Paenibacillus</taxon>
    </lineage>
</organism>
<evidence type="ECO:0000313" key="2">
    <source>
        <dbReference type="EMBL" id="ODP30190.1"/>
    </source>
</evidence>
<keyword evidence="3" id="KW-1185">Reference proteome</keyword>
<accession>A0A1E3LB81</accession>
<reference evidence="2 3" key="1">
    <citation type="submission" date="2016-08" db="EMBL/GenBank/DDBJ databases">
        <title>Genome sequencing of Paenibacillus sp. TI45-13ar, isolated from Korean traditional nuruk.</title>
        <authorList>
            <person name="Kim S.-J."/>
        </authorList>
    </citation>
    <scope>NUCLEOTIDE SEQUENCE [LARGE SCALE GENOMIC DNA]</scope>
    <source>
        <strain evidence="2 3">TI45-13ar</strain>
    </source>
</reference>
<dbReference type="RefSeq" id="WP_069325907.1">
    <property type="nucleotide sequence ID" value="NZ_MDER01000024.1"/>
</dbReference>
<dbReference type="InterPro" id="IPR032710">
    <property type="entry name" value="NTF2-like_dom_sf"/>
</dbReference>
<evidence type="ECO:0000313" key="3">
    <source>
        <dbReference type="Proteomes" id="UP000094578"/>
    </source>
</evidence>
<dbReference type="CDD" id="cd00531">
    <property type="entry name" value="NTF2_like"/>
    <property type="match status" value="1"/>
</dbReference>
<sequence length="148" mass="17075">MKYSFMTDMELLLAYEGIRNTKSRYCRLIDMKKWDELGSVFASDAVADFSTEGNPIPVLEGRDTIVKVFKDLVHPAETVHQVHSAEIEMISATEAKVFSPMEDYVTFPEGSENISFHGYGYYEETFVAIEGQWYIQHTRLDRLKFDVI</sequence>
<dbReference type="STRING" id="1886670.PTI45_00432"/>
<evidence type="ECO:0000259" key="1">
    <source>
        <dbReference type="Pfam" id="PF13577"/>
    </source>
</evidence>
<dbReference type="Pfam" id="PF13577">
    <property type="entry name" value="SnoaL_4"/>
    <property type="match status" value="1"/>
</dbReference>